<evidence type="ECO:0000313" key="2">
    <source>
        <dbReference type="EMBL" id="OGG62132.1"/>
    </source>
</evidence>
<keyword evidence="1" id="KW-0472">Membrane</keyword>
<dbReference type="EMBL" id="MFLI01000012">
    <property type="protein sequence ID" value="OGG62132.1"/>
    <property type="molecule type" value="Genomic_DNA"/>
</dbReference>
<comment type="caution">
    <text evidence="2">The sequence shown here is derived from an EMBL/GenBank/DDBJ whole genome shotgun (WGS) entry which is preliminary data.</text>
</comment>
<protein>
    <recommendedName>
        <fullName evidence="4">Methyltransferase type 11 domain-containing protein</fullName>
    </recommendedName>
</protein>
<gene>
    <name evidence="2" type="ORF">A3C19_00195</name>
</gene>
<reference evidence="2 3" key="1">
    <citation type="journal article" date="2016" name="Nat. Commun.">
        <title>Thousands of microbial genomes shed light on interconnected biogeochemical processes in an aquifer system.</title>
        <authorList>
            <person name="Anantharaman K."/>
            <person name="Brown C.T."/>
            <person name="Hug L.A."/>
            <person name="Sharon I."/>
            <person name="Castelle C.J."/>
            <person name="Probst A.J."/>
            <person name="Thomas B.C."/>
            <person name="Singh A."/>
            <person name="Wilkins M.J."/>
            <person name="Karaoz U."/>
            <person name="Brodie E.L."/>
            <person name="Williams K.H."/>
            <person name="Hubbard S.S."/>
            <person name="Banfield J.F."/>
        </authorList>
    </citation>
    <scope>NUCLEOTIDE SEQUENCE [LARGE SCALE GENOMIC DNA]</scope>
</reference>
<dbReference type="AlphaFoldDB" id="A0A1F6DM80"/>
<dbReference type="STRING" id="1798495.A3C19_00195"/>
<dbReference type="InterPro" id="IPR029063">
    <property type="entry name" value="SAM-dependent_MTases_sf"/>
</dbReference>
<keyword evidence="1" id="KW-0812">Transmembrane</keyword>
<dbReference type="Proteomes" id="UP000178532">
    <property type="component" value="Unassembled WGS sequence"/>
</dbReference>
<evidence type="ECO:0008006" key="4">
    <source>
        <dbReference type="Google" id="ProtNLM"/>
    </source>
</evidence>
<proteinExistence type="predicted"/>
<name>A0A1F6DM80_9BACT</name>
<sequence length="251" mass="29268">MKYLIARVKFVWRTRGIPGILLAIWRRIVFYGFVFPYSMAGHLLARRFRKPKQPDFSFRGRTYEYLYHPHNFTWNNERTVEVPIVWESVRSAAENGKRVLEVGNVLSFYYPISHDVLDKYERGEGLINEDAFYFRPQGEYDIIVSISTMEHVGWDPPDEPEPEKIRGSLLNLKRALAPGGEMIVTMPLGWNPEMDKRLFSGELPFDAEYFLQRIDAKNRWEEIPKGKARGSRYGKPFHAANAIVVGIIRNP</sequence>
<evidence type="ECO:0000313" key="3">
    <source>
        <dbReference type="Proteomes" id="UP000178532"/>
    </source>
</evidence>
<dbReference type="Gene3D" id="3.40.50.150">
    <property type="entry name" value="Vaccinia Virus protein VP39"/>
    <property type="match status" value="1"/>
</dbReference>
<dbReference type="SUPFAM" id="SSF53335">
    <property type="entry name" value="S-adenosyl-L-methionine-dependent methyltransferases"/>
    <property type="match status" value="1"/>
</dbReference>
<organism evidence="2 3">
    <name type="scientific">Candidatus Kaiserbacteria bacterium RIFCSPHIGHO2_02_FULL_54_22</name>
    <dbReference type="NCBI Taxonomy" id="1798495"/>
    <lineage>
        <taxon>Bacteria</taxon>
        <taxon>Candidatus Kaiseribacteriota</taxon>
    </lineage>
</organism>
<accession>A0A1F6DM80</accession>
<feature type="transmembrane region" description="Helical" evidence="1">
    <location>
        <begin position="28"/>
        <end position="45"/>
    </location>
</feature>
<keyword evidence="1" id="KW-1133">Transmembrane helix</keyword>
<evidence type="ECO:0000256" key="1">
    <source>
        <dbReference type="SAM" id="Phobius"/>
    </source>
</evidence>